<protein>
    <recommendedName>
        <fullName evidence="3">DUF4840 domain-containing protein</fullName>
    </recommendedName>
</protein>
<dbReference type="EMBL" id="JBBYHR010000006">
    <property type="protein sequence ID" value="MEL1244934.1"/>
    <property type="molecule type" value="Genomic_DNA"/>
</dbReference>
<sequence>MKEVNSAIIMIIVLALFISCKDDTAIDDSKIRTRYFNLEKYGWKTREHTQKVDRISFKAAEVPVAYYILNNKGNDNLFEIDSIEKANNSERIIEFNFSDDEEKDLLNQEFTGMEYDDAVKYMSFSINKDFYVVTSKKDTIPCSGIVFERSFKVAPIHKLLLFFGNIKPKDKIQLIYNDQLFGKGILKFKFEQPIIRAEL</sequence>
<evidence type="ECO:0000313" key="2">
    <source>
        <dbReference type="Proteomes" id="UP001464555"/>
    </source>
</evidence>
<gene>
    <name evidence="1" type="ORF">AAEO56_11720</name>
</gene>
<dbReference type="RefSeq" id="WP_341697249.1">
    <property type="nucleotide sequence ID" value="NZ_JBBYHR010000006.1"/>
</dbReference>
<comment type="caution">
    <text evidence="1">The sequence shown here is derived from an EMBL/GenBank/DDBJ whole genome shotgun (WGS) entry which is preliminary data.</text>
</comment>
<proteinExistence type="predicted"/>
<accession>A0ABU9HXS0</accession>
<evidence type="ECO:0000313" key="1">
    <source>
        <dbReference type="EMBL" id="MEL1244934.1"/>
    </source>
</evidence>
<dbReference type="Proteomes" id="UP001464555">
    <property type="component" value="Unassembled WGS sequence"/>
</dbReference>
<evidence type="ECO:0008006" key="3">
    <source>
        <dbReference type="Google" id="ProtNLM"/>
    </source>
</evidence>
<reference evidence="1 2" key="1">
    <citation type="submission" date="2024-04" db="EMBL/GenBank/DDBJ databases">
        <title>Flavobacterium sp. DGU11 16S ribosomal RNA gene Genome sequencing and assembly.</title>
        <authorList>
            <person name="Park S."/>
        </authorList>
    </citation>
    <scope>NUCLEOTIDE SEQUENCE [LARGE SCALE GENOMIC DNA]</scope>
    <source>
        <strain evidence="1 2">DGU11</strain>
    </source>
</reference>
<organism evidence="1 2">
    <name type="scientific">Flavobacterium arundinis</name>
    <dbReference type="NCBI Taxonomy" id="3139143"/>
    <lineage>
        <taxon>Bacteria</taxon>
        <taxon>Pseudomonadati</taxon>
        <taxon>Bacteroidota</taxon>
        <taxon>Flavobacteriia</taxon>
        <taxon>Flavobacteriales</taxon>
        <taxon>Flavobacteriaceae</taxon>
        <taxon>Flavobacterium</taxon>
    </lineage>
</organism>
<dbReference type="PROSITE" id="PS51257">
    <property type="entry name" value="PROKAR_LIPOPROTEIN"/>
    <property type="match status" value="1"/>
</dbReference>
<name>A0ABU9HXS0_9FLAO</name>
<keyword evidence="2" id="KW-1185">Reference proteome</keyword>